<evidence type="ECO:0000256" key="4">
    <source>
        <dbReference type="ARBA" id="ARBA00023136"/>
    </source>
</evidence>
<keyword evidence="2 6" id="KW-0812">Transmembrane</keyword>
<dbReference type="PANTHER" id="PTHR30520:SF6">
    <property type="entry name" value="FORMATE_NITRATE FAMILY TRANSPORTER (EUROFUNG)"/>
    <property type="match status" value="1"/>
</dbReference>
<gene>
    <name evidence="7" type="ORF">H8S11_02225</name>
</gene>
<name>A0A8J6MCA5_9FIRM</name>
<dbReference type="PANTHER" id="PTHR30520">
    <property type="entry name" value="FORMATE TRANSPORTER-RELATED"/>
    <property type="match status" value="1"/>
</dbReference>
<evidence type="ECO:0000256" key="5">
    <source>
        <dbReference type="ARBA" id="ARBA00049660"/>
    </source>
</evidence>
<dbReference type="EMBL" id="JACOPO010000001">
    <property type="protein sequence ID" value="MBC5721641.1"/>
    <property type="molecule type" value="Genomic_DNA"/>
</dbReference>
<evidence type="ECO:0000313" key="8">
    <source>
        <dbReference type="Proteomes" id="UP000628736"/>
    </source>
</evidence>
<dbReference type="Pfam" id="PF01226">
    <property type="entry name" value="Form_Nir_trans"/>
    <property type="match status" value="1"/>
</dbReference>
<keyword evidence="4 6" id="KW-0472">Membrane</keyword>
<evidence type="ECO:0000256" key="2">
    <source>
        <dbReference type="ARBA" id="ARBA00022692"/>
    </source>
</evidence>
<comment type="subcellular location">
    <subcellularLocation>
        <location evidence="1">Membrane</location>
        <topology evidence="1">Multi-pass membrane protein</topology>
    </subcellularLocation>
</comment>
<organism evidence="7 8">
    <name type="scientific">Flintibacter hominis</name>
    <dbReference type="NCBI Taxonomy" id="2763048"/>
    <lineage>
        <taxon>Bacteria</taxon>
        <taxon>Bacillati</taxon>
        <taxon>Bacillota</taxon>
        <taxon>Clostridia</taxon>
        <taxon>Eubacteriales</taxon>
        <taxon>Flintibacter</taxon>
    </lineage>
</organism>
<evidence type="ECO:0000313" key="7">
    <source>
        <dbReference type="EMBL" id="MBC5721641.1"/>
    </source>
</evidence>
<dbReference type="InterPro" id="IPR000292">
    <property type="entry name" value="For/NO2_transpt"/>
</dbReference>
<dbReference type="RefSeq" id="WP_147572061.1">
    <property type="nucleotide sequence ID" value="NZ_JACOPO010000001.1"/>
</dbReference>
<feature type="transmembrane region" description="Helical" evidence="6">
    <location>
        <begin position="152"/>
        <end position="177"/>
    </location>
</feature>
<feature type="transmembrane region" description="Helical" evidence="6">
    <location>
        <begin position="67"/>
        <end position="90"/>
    </location>
</feature>
<keyword evidence="3 6" id="KW-1133">Transmembrane helix</keyword>
<comment type="caution">
    <text evidence="7">The sequence shown here is derived from an EMBL/GenBank/DDBJ whole genome shotgun (WGS) entry which is preliminary data.</text>
</comment>
<dbReference type="Proteomes" id="UP000628736">
    <property type="component" value="Unassembled WGS sequence"/>
</dbReference>
<dbReference type="InterPro" id="IPR023271">
    <property type="entry name" value="Aquaporin-like"/>
</dbReference>
<feature type="transmembrane region" description="Helical" evidence="6">
    <location>
        <begin position="247"/>
        <end position="269"/>
    </location>
</feature>
<evidence type="ECO:0000256" key="6">
    <source>
        <dbReference type="SAM" id="Phobius"/>
    </source>
</evidence>
<evidence type="ECO:0000256" key="1">
    <source>
        <dbReference type="ARBA" id="ARBA00004141"/>
    </source>
</evidence>
<dbReference type="GO" id="GO:0005886">
    <property type="term" value="C:plasma membrane"/>
    <property type="evidence" value="ECO:0007669"/>
    <property type="project" value="TreeGrafter"/>
</dbReference>
<proteinExistence type="inferred from homology"/>
<feature type="transmembrane region" description="Helical" evidence="6">
    <location>
        <begin position="110"/>
        <end position="132"/>
    </location>
</feature>
<protein>
    <submittedName>
        <fullName evidence="7">Formate/nitrite transporter family protein</fullName>
    </submittedName>
</protein>
<dbReference type="Gene3D" id="1.20.1080.10">
    <property type="entry name" value="Glycerol uptake facilitator protein"/>
    <property type="match status" value="1"/>
</dbReference>
<dbReference type="GO" id="GO:0015499">
    <property type="term" value="F:formate transmembrane transporter activity"/>
    <property type="evidence" value="ECO:0007669"/>
    <property type="project" value="TreeGrafter"/>
</dbReference>
<reference evidence="7" key="1">
    <citation type="submission" date="2020-08" db="EMBL/GenBank/DDBJ databases">
        <title>Genome public.</title>
        <authorList>
            <person name="Liu C."/>
            <person name="Sun Q."/>
        </authorList>
    </citation>
    <scope>NUCLEOTIDE SEQUENCE</scope>
    <source>
        <strain evidence="7">NSJ-23</strain>
    </source>
</reference>
<evidence type="ECO:0000256" key="3">
    <source>
        <dbReference type="ARBA" id="ARBA00022989"/>
    </source>
</evidence>
<dbReference type="AlphaFoldDB" id="A0A8J6MCA5"/>
<feature type="transmembrane region" description="Helical" evidence="6">
    <location>
        <begin position="189"/>
        <end position="212"/>
    </location>
</feature>
<accession>A0A8J6MCA5</accession>
<sequence length="273" mass="28350">MDNHFNSPAQVTALYAAAGAEKAGKPASVLILLGILAGALIAMGSAATNTASYGIQGTWTARTVCGLLFPFGLGMVVATGAELFTGNCLITISLLDGRCSWRGMLRNWSIVYLSNFAGALLVAAGCAWFGQLDYSGGQLALFTMRMAAAKCAIPFQNGVVLGFFCNLLVCLGVVMAMSGRDTASRLMGAFLPVCYFVLCGFEHCVANMYYIAAGLMAKMVPAYAQLAAEAGLDLSGLTVGGFLLGNLLPVTIGNVLGGAGLGGLLWYCYRPKS</sequence>
<comment type="similarity">
    <text evidence="5">Belongs to the FNT transporter (TC 1.A.16) family.</text>
</comment>
<keyword evidence="8" id="KW-1185">Reference proteome</keyword>
<feature type="transmembrane region" description="Helical" evidence="6">
    <location>
        <begin position="29"/>
        <end position="47"/>
    </location>
</feature>